<feature type="compositionally biased region" description="Basic and acidic residues" evidence="1">
    <location>
        <begin position="141"/>
        <end position="150"/>
    </location>
</feature>
<feature type="compositionally biased region" description="Polar residues" evidence="1">
    <location>
        <begin position="1"/>
        <end position="12"/>
    </location>
</feature>
<dbReference type="Proteomes" id="UP001497383">
    <property type="component" value="Chromosome 5"/>
</dbReference>
<feature type="compositionally biased region" description="Polar residues" evidence="1">
    <location>
        <begin position="110"/>
        <end position="125"/>
    </location>
</feature>
<feature type="compositionally biased region" description="Low complexity" evidence="1">
    <location>
        <begin position="63"/>
        <end position="109"/>
    </location>
</feature>
<feature type="compositionally biased region" description="Acidic residues" evidence="1">
    <location>
        <begin position="151"/>
        <end position="179"/>
    </location>
</feature>
<dbReference type="RefSeq" id="XP_066831336.1">
    <property type="nucleotide sequence ID" value="XM_066974614.1"/>
</dbReference>
<dbReference type="EMBL" id="OZ022409">
    <property type="protein sequence ID" value="CAK9440298.1"/>
    <property type="molecule type" value="Genomic_DNA"/>
</dbReference>
<protein>
    <submittedName>
        <fullName evidence="2">Uncharacterized protein</fullName>
    </submittedName>
</protein>
<proteinExistence type="predicted"/>
<feature type="region of interest" description="Disordered" evidence="1">
    <location>
        <begin position="1"/>
        <end position="179"/>
    </location>
</feature>
<dbReference type="GeneID" id="92209594"/>
<name>A0ABP0ZQH3_9ASCO</name>
<reference evidence="2 3" key="1">
    <citation type="submission" date="2024-03" db="EMBL/GenBank/DDBJ databases">
        <authorList>
            <person name="Brejova B."/>
        </authorList>
    </citation>
    <scope>NUCLEOTIDE SEQUENCE [LARGE SCALE GENOMIC DNA]</scope>
    <source>
        <strain evidence="2 3">CBS 14171</strain>
    </source>
</reference>
<evidence type="ECO:0000313" key="3">
    <source>
        <dbReference type="Proteomes" id="UP001497383"/>
    </source>
</evidence>
<feature type="compositionally biased region" description="Low complexity" evidence="1">
    <location>
        <begin position="19"/>
        <end position="31"/>
    </location>
</feature>
<organism evidence="2 3">
    <name type="scientific">Lodderomyces beijingensis</name>
    <dbReference type="NCBI Taxonomy" id="1775926"/>
    <lineage>
        <taxon>Eukaryota</taxon>
        <taxon>Fungi</taxon>
        <taxon>Dikarya</taxon>
        <taxon>Ascomycota</taxon>
        <taxon>Saccharomycotina</taxon>
        <taxon>Pichiomycetes</taxon>
        <taxon>Debaryomycetaceae</taxon>
        <taxon>Candida/Lodderomyces clade</taxon>
        <taxon>Lodderomyces</taxon>
    </lineage>
</organism>
<sequence length="356" mass="39912">MSAATLSRSNCCTHDKNTTRSTTSTPSTTTRSLRHQPSKLDLIDDTTLTSLPFPPPPPFKRTSNQSSRNSSVFSKPKLQQQQQQQQCQQHQVLMSLSKSRSPSSSCQESIDSQLRPTSSASSSDACQFGDDEAEAIAEAKYNTEDVRDCDRDDDDNDDDDDDDEDYEYSYDDDGDDADDPIVLVEDYISPRTCPAASVEEPMKASNSNLTEYHLSRQKSLSNFKQRLMSSTTTTNSQATLADGISNKKSENACSSDHHTRSDEDFQAIFGDIPYCKLLKYCDLCDRPLYEISSIINSRKSANLQEFVCGDCISLYEVYLVEEQNQGMTKKKKKKSCVGRMDNKTAVKLLRILNKYV</sequence>
<accession>A0ABP0ZQH3</accession>
<evidence type="ECO:0000313" key="2">
    <source>
        <dbReference type="EMBL" id="CAK9440298.1"/>
    </source>
</evidence>
<evidence type="ECO:0000256" key="1">
    <source>
        <dbReference type="SAM" id="MobiDB-lite"/>
    </source>
</evidence>
<keyword evidence="3" id="KW-1185">Reference proteome</keyword>
<gene>
    <name evidence="2" type="ORF">LODBEIA_P43980</name>
</gene>